<evidence type="ECO:0000313" key="17">
    <source>
        <dbReference type="Proteomes" id="UP000273500"/>
    </source>
</evidence>
<dbReference type="Gene3D" id="1.10.10.60">
    <property type="entry name" value="Homeodomain-like"/>
    <property type="match status" value="1"/>
</dbReference>
<dbReference type="Gene3D" id="3.30.160.70">
    <property type="entry name" value="Methylated DNA-protein cysteine methyltransferase domain"/>
    <property type="match status" value="1"/>
</dbReference>
<dbReference type="Gene3D" id="1.10.10.10">
    <property type="entry name" value="Winged helix-like DNA-binding domain superfamily/Winged helix DNA-binding domain"/>
    <property type="match status" value="1"/>
</dbReference>
<feature type="domain" description="HTH araC/xylS-type" evidence="15">
    <location>
        <begin position="110"/>
        <end position="183"/>
    </location>
</feature>
<dbReference type="InterPro" id="IPR014048">
    <property type="entry name" value="MethylDNA_cys_MeTrfase_DNA-bd"/>
</dbReference>
<keyword evidence="14" id="KW-0479">Metal-binding</keyword>
<proteinExistence type="inferred from homology"/>
<keyword evidence="3 12" id="KW-0963">Cytoplasm</keyword>
<keyword evidence="10 12" id="KW-0234">DNA repair</keyword>
<dbReference type="EMBL" id="RWIT01000019">
    <property type="protein sequence ID" value="RSK44017.1"/>
    <property type="molecule type" value="Genomic_DNA"/>
</dbReference>
<dbReference type="EC" id="2.1.1.63" evidence="12"/>
<feature type="binding site" evidence="14">
    <location>
        <position position="73"/>
    </location>
    <ligand>
        <name>Zn(2+)</name>
        <dbReference type="ChEBI" id="CHEBI:29105"/>
    </ligand>
</feature>
<comment type="subcellular location">
    <subcellularLocation>
        <location evidence="12">Cytoplasm</location>
    </subcellularLocation>
</comment>
<evidence type="ECO:0000313" key="16">
    <source>
        <dbReference type="EMBL" id="RSK44017.1"/>
    </source>
</evidence>
<dbReference type="Pfam" id="PF12833">
    <property type="entry name" value="HTH_18"/>
    <property type="match status" value="1"/>
</dbReference>
<dbReference type="CDD" id="cd06445">
    <property type="entry name" value="ATase"/>
    <property type="match status" value="1"/>
</dbReference>
<dbReference type="GO" id="GO:0005737">
    <property type="term" value="C:cytoplasm"/>
    <property type="evidence" value="ECO:0007669"/>
    <property type="project" value="UniProtKB-SubCell"/>
</dbReference>
<dbReference type="GO" id="GO:0008270">
    <property type="term" value="F:zinc ion binding"/>
    <property type="evidence" value="ECO:0007669"/>
    <property type="project" value="InterPro"/>
</dbReference>
<dbReference type="GO" id="GO:0043565">
    <property type="term" value="F:sequence-specific DNA binding"/>
    <property type="evidence" value="ECO:0007669"/>
    <property type="project" value="InterPro"/>
</dbReference>
<evidence type="ECO:0000256" key="5">
    <source>
        <dbReference type="ARBA" id="ARBA00022679"/>
    </source>
</evidence>
<keyword evidence="8" id="KW-0010">Activator</keyword>
<evidence type="ECO:0000256" key="7">
    <source>
        <dbReference type="ARBA" id="ARBA00023015"/>
    </source>
</evidence>
<accession>A0A3R9NXH5</accession>
<feature type="binding site" evidence="14">
    <location>
        <position position="70"/>
    </location>
    <ligand>
        <name>Zn(2+)</name>
        <dbReference type="ChEBI" id="CHEBI:29105"/>
    </ligand>
</feature>
<evidence type="ECO:0000256" key="6">
    <source>
        <dbReference type="ARBA" id="ARBA00022763"/>
    </source>
</evidence>
<evidence type="ECO:0000256" key="8">
    <source>
        <dbReference type="ARBA" id="ARBA00023159"/>
    </source>
</evidence>
<evidence type="ECO:0000256" key="1">
    <source>
        <dbReference type="ARBA" id="ARBA00001286"/>
    </source>
</evidence>
<protein>
    <recommendedName>
        <fullName evidence="12">Methylated-DNA--protein-cysteine methyltransferase</fullName>
        <ecNumber evidence="12">2.1.1.63</ecNumber>
    </recommendedName>
    <alternativeName>
        <fullName evidence="12">6-O-methylguanine-DNA methyltransferase</fullName>
        <shortName evidence="12">MGMT</shortName>
    </alternativeName>
    <alternativeName>
        <fullName evidence="12">O-6-methylguanine-DNA-alkyltransferase</fullName>
    </alternativeName>
</protein>
<dbReference type="FunFam" id="1.10.10.10:FF:000214">
    <property type="entry name" value="Methylated-DNA--protein-cysteine methyltransferase"/>
    <property type="match status" value="1"/>
</dbReference>
<evidence type="ECO:0000256" key="4">
    <source>
        <dbReference type="ARBA" id="ARBA00022603"/>
    </source>
</evidence>
<keyword evidence="17" id="KW-1185">Reference proteome</keyword>
<evidence type="ECO:0000256" key="14">
    <source>
        <dbReference type="PIRSR" id="PIRSR000409-3"/>
    </source>
</evidence>
<keyword evidence="4 12" id="KW-0489">Methyltransferase</keyword>
<dbReference type="SUPFAM" id="SSF53155">
    <property type="entry name" value="Methylated DNA-protein cysteine methyltransferase domain"/>
    <property type="match status" value="1"/>
</dbReference>
<feature type="active site" description="Nucleophile; methyl group acceptor from methylphosphotriester" evidence="13">
    <location>
        <position position="39"/>
    </location>
</feature>
<feature type="binding site" evidence="14">
    <location>
        <position position="43"/>
    </location>
    <ligand>
        <name>Zn(2+)</name>
        <dbReference type="ChEBI" id="CHEBI:29105"/>
    </ligand>
</feature>
<comment type="cofactor">
    <cofactor evidence="14">
        <name>Zn(2+)</name>
        <dbReference type="ChEBI" id="CHEBI:29105"/>
    </cofactor>
    <text evidence="14">Binds 1 zinc ion per subunit.</text>
</comment>
<comment type="caution">
    <text evidence="16">The sequence shown here is derived from an EMBL/GenBank/DDBJ whole genome shotgun (WGS) entry which is preliminary data.</text>
</comment>
<keyword evidence="5 12" id="KW-0808">Transferase</keyword>
<dbReference type="OrthoDB" id="9802228at2"/>
<dbReference type="SUPFAM" id="SSF46689">
    <property type="entry name" value="Homeodomain-like"/>
    <property type="match status" value="1"/>
</dbReference>
<evidence type="ECO:0000256" key="9">
    <source>
        <dbReference type="ARBA" id="ARBA00023163"/>
    </source>
</evidence>
<evidence type="ECO:0000256" key="13">
    <source>
        <dbReference type="PIRSR" id="PIRSR000409-1"/>
    </source>
</evidence>
<sequence>MTPLFPTPDAAECYQALVAKNAAYEGRFIAAVKTTGIFCRPTCPARKPKPENVEFFASTKEALLHGYRACKVCTPLLARDATPPFMQELLEELARQPAVKISDQQLRQKGLEPATVRRWFLRQHGITFQAYQRLNRINTAFRKIQNGNSVTATAFESGYESLSGFQDSFKTVFGVAPSLSRQQQILNLTRLETPLGTMLACATQQGVCLLEFTDRRGLETELKDLAHRLNATVVQSENVHYEILRIQLAEYFAGTRREFTVPLHTPGTAFQQQVWQELLRIPYGSTRTYGQEAAALGRPTAVRAVASTNGLNRIAILIPCHRVLGADGHLTGYAGGLWRKKALLELEQTAKTAPPDEPAAPAEQVSLQ</sequence>
<comment type="miscellaneous">
    <text evidence="12">This enzyme catalyzes only one turnover and therefore is not strictly catalytic. According to one definition, an enzyme is a biocatalyst that acts repeatedly and over many reaction cycles.</text>
</comment>
<dbReference type="SUPFAM" id="SSF57884">
    <property type="entry name" value="Ada DNA repair protein, N-terminal domain (N-Ada 10)"/>
    <property type="match status" value="1"/>
</dbReference>
<dbReference type="SUPFAM" id="SSF46767">
    <property type="entry name" value="Methylated DNA-protein cysteine methyltransferase, C-terminal domain"/>
    <property type="match status" value="1"/>
</dbReference>
<name>A0A3R9NXH5_9BACT</name>
<comment type="catalytic activity">
    <reaction evidence="11 12">
        <text>a 6-O-methyl-2'-deoxyguanosine in DNA + L-cysteinyl-[protein] = S-methyl-L-cysteinyl-[protein] + a 2'-deoxyguanosine in DNA</text>
        <dbReference type="Rhea" id="RHEA:24000"/>
        <dbReference type="Rhea" id="RHEA-COMP:10131"/>
        <dbReference type="Rhea" id="RHEA-COMP:10132"/>
        <dbReference type="Rhea" id="RHEA-COMP:11367"/>
        <dbReference type="Rhea" id="RHEA-COMP:11368"/>
        <dbReference type="ChEBI" id="CHEBI:29950"/>
        <dbReference type="ChEBI" id="CHEBI:82612"/>
        <dbReference type="ChEBI" id="CHEBI:85445"/>
        <dbReference type="ChEBI" id="CHEBI:85448"/>
        <dbReference type="EC" id="2.1.1.63"/>
    </reaction>
</comment>
<organism evidence="16 17">
    <name type="scientific">Hymenobacter rigui</name>
    <dbReference type="NCBI Taxonomy" id="334424"/>
    <lineage>
        <taxon>Bacteria</taxon>
        <taxon>Pseudomonadati</taxon>
        <taxon>Bacteroidota</taxon>
        <taxon>Cytophagia</taxon>
        <taxon>Cytophagales</taxon>
        <taxon>Hymenobacteraceae</taxon>
        <taxon>Hymenobacter</taxon>
    </lineage>
</organism>
<evidence type="ECO:0000256" key="10">
    <source>
        <dbReference type="ARBA" id="ARBA00023204"/>
    </source>
</evidence>
<dbReference type="SMART" id="SM00342">
    <property type="entry name" value="HTH_ARAC"/>
    <property type="match status" value="1"/>
</dbReference>
<dbReference type="InterPro" id="IPR023546">
    <property type="entry name" value="MGMT"/>
</dbReference>
<dbReference type="InterPro" id="IPR036388">
    <property type="entry name" value="WH-like_DNA-bd_sf"/>
</dbReference>
<dbReference type="PANTHER" id="PTHR10815">
    <property type="entry name" value="METHYLATED-DNA--PROTEIN-CYSTEINE METHYLTRANSFERASE"/>
    <property type="match status" value="1"/>
</dbReference>
<dbReference type="Pfam" id="PF02805">
    <property type="entry name" value="Ada_Zn_binding"/>
    <property type="match status" value="1"/>
</dbReference>
<dbReference type="GO" id="GO:0032259">
    <property type="term" value="P:methylation"/>
    <property type="evidence" value="ECO:0007669"/>
    <property type="project" value="UniProtKB-KW"/>
</dbReference>
<dbReference type="InterPro" id="IPR036217">
    <property type="entry name" value="MethylDNA_cys_MeTrfase_DNAb"/>
</dbReference>
<dbReference type="RefSeq" id="WP_125424188.1">
    <property type="nucleotide sequence ID" value="NZ_RWIT01000019.1"/>
</dbReference>
<reference evidence="16 17" key="1">
    <citation type="submission" date="2018-12" db="EMBL/GenBank/DDBJ databases">
        <authorList>
            <person name="Feng G."/>
            <person name="Zhu H."/>
        </authorList>
    </citation>
    <scope>NUCLEOTIDE SEQUENCE [LARGE SCALE GENOMIC DNA]</scope>
    <source>
        <strain evidence="16 17">KCTC 12533</strain>
    </source>
</reference>
<dbReference type="InterPro" id="IPR009057">
    <property type="entry name" value="Homeodomain-like_sf"/>
</dbReference>
<dbReference type="InterPro" id="IPR001497">
    <property type="entry name" value="MethylDNA_cys_MeTrfase_AS"/>
</dbReference>
<dbReference type="Pfam" id="PF01035">
    <property type="entry name" value="DNA_binding_1"/>
    <property type="match status" value="1"/>
</dbReference>
<dbReference type="InterPro" id="IPR004026">
    <property type="entry name" value="Ada_DNA_repair_Zn-bd"/>
</dbReference>
<dbReference type="NCBIfam" id="TIGR00589">
    <property type="entry name" value="ogt"/>
    <property type="match status" value="1"/>
</dbReference>
<keyword evidence="14" id="KW-0862">Zinc</keyword>
<gene>
    <name evidence="16" type="ORF">EI291_20695</name>
</gene>
<dbReference type="PANTHER" id="PTHR10815:SF5">
    <property type="entry name" value="METHYLATED-DNA--PROTEIN-CYSTEINE METHYLTRANSFERASE"/>
    <property type="match status" value="1"/>
</dbReference>
<dbReference type="PROSITE" id="PS01124">
    <property type="entry name" value="HTH_ARAC_FAMILY_2"/>
    <property type="match status" value="1"/>
</dbReference>
<dbReference type="Proteomes" id="UP000273500">
    <property type="component" value="Unassembled WGS sequence"/>
</dbReference>
<dbReference type="HAMAP" id="MF_00772">
    <property type="entry name" value="OGT"/>
    <property type="match status" value="1"/>
</dbReference>
<feature type="active site" description="Nucleophile; methyl group acceptor from either O6-methylguanine or O4-methylthymine" evidence="13">
    <location>
        <position position="320"/>
    </location>
</feature>
<dbReference type="GO" id="GO:0003700">
    <property type="term" value="F:DNA-binding transcription factor activity"/>
    <property type="evidence" value="ECO:0007669"/>
    <property type="project" value="InterPro"/>
</dbReference>
<feature type="binding site" evidence="14">
    <location>
        <position position="39"/>
    </location>
    <ligand>
        <name>Zn(2+)</name>
        <dbReference type="ChEBI" id="CHEBI:29105"/>
    </ligand>
</feature>
<dbReference type="AlphaFoldDB" id="A0A3R9NXH5"/>
<evidence type="ECO:0000256" key="2">
    <source>
        <dbReference type="ARBA" id="ARBA00008711"/>
    </source>
</evidence>
<dbReference type="GO" id="GO:0003908">
    <property type="term" value="F:methylated-DNA-[protein]-cysteine S-methyltransferase activity"/>
    <property type="evidence" value="ECO:0007669"/>
    <property type="project" value="UniProtKB-UniRule"/>
</dbReference>
<dbReference type="InterPro" id="IPR016221">
    <property type="entry name" value="Bifunct_regulatory_prot_Ada"/>
</dbReference>
<dbReference type="InterPro" id="IPR036631">
    <property type="entry name" value="MGMT_N_sf"/>
</dbReference>
<dbReference type="GO" id="GO:0006307">
    <property type="term" value="P:DNA alkylation repair"/>
    <property type="evidence" value="ECO:0007669"/>
    <property type="project" value="UniProtKB-UniRule"/>
</dbReference>
<evidence type="ECO:0000256" key="12">
    <source>
        <dbReference type="HAMAP-Rule" id="MF_00772"/>
    </source>
</evidence>
<keyword evidence="9" id="KW-0804">Transcription</keyword>
<keyword evidence="6 12" id="KW-0227">DNA damage</keyword>
<dbReference type="Gene3D" id="3.40.10.10">
    <property type="entry name" value="DNA Methylphosphotriester Repair Domain"/>
    <property type="match status" value="1"/>
</dbReference>
<dbReference type="InterPro" id="IPR008332">
    <property type="entry name" value="MethylG_MeTrfase_N"/>
</dbReference>
<keyword evidence="7" id="KW-0805">Transcription regulation</keyword>
<dbReference type="InterPro" id="IPR035451">
    <property type="entry name" value="Ada-like_dom_sf"/>
</dbReference>
<evidence type="ECO:0000256" key="3">
    <source>
        <dbReference type="ARBA" id="ARBA00022490"/>
    </source>
</evidence>
<evidence type="ECO:0000259" key="15">
    <source>
        <dbReference type="PROSITE" id="PS01124"/>
    </source>
</evidence>
<dbReference type="PROSITE" id="PS00374">
    <property type="entry name" value="MGMT"/>
    <property type="match status" value="1"/>
</dbReference>
<evidence type="ECO:0000256" key="11">
    <source>
        <dbReference type="ARBA" id="ARBA00049348"/>
    </source>
</evidence>
<dbReference type="InterPro" id="IPR018060">
    <property type="entry name" value="HTH_AraC"/>
</dbReference>
<comment type="catalytic activity">
    <reaction evidence="1 12">
        <text>a 4-O-methyl-thymidine in DNA + L-cysteinyl-[protein] = a thymidine in DNA + S-methyl-L-cysteinyl-[protein]</text>
        <dbReference type="Rhea" id="RHEA:53428"/>
        <dbReference type="Rhea" id="RHEA-COMP:10131"/>
        <dbReference type="Rhea" id="RHEA-COMP:10132"/>
        <dbReference type="Rhea" id="RHEA-COMP:13555"/>
        <dbReference type="Rhea" id="RHEA-COMP:13556"/>
        <dbReference type="ChEBI" id="CHEBI:29950"/>
        <dbReference type="ChEBI" id="CHEBI:82612"/>
        <dbReference type="ChEBI" id="CHEBI:137386"/>
        <dbReference type="ChEBI" id="CHEBI:137387"/>
        <dbReference type="EC" id="2.1.1.63"/>
    </reaction>
</comment>
<feature type="active site" description="Nucleophile; methyl group acceptor" evidence="12">
    <location>
        <position position="320"/>
    </location>
</feature>
<dbReference type="Pfam" id="PF02870">
    <property type="entry name" value="Methyltransf_1N"/>
    <property type="match status" value="1"/>
</dbReference>
<comment type="similarity">
    <text evidence="2 12">Belongs to the MGMT family.</text>
</comment>
<dbReference type="PIRSF" id="PIRSF000409">
    <property type="entry name" value="Ada"/>
    <property type="match status" value="1"/>
</dbReference>
<comment type="function">
    <text evidence="12">Involved in the cellular defense against the biological effects of O6-methylguanine (O6-MeG) and O4-methylthymine (O4-MeT) in DNA. Repairs the methylated nucleobase in DNA by stoichiometrically transferring the methyl group to a cysteine residue in the enzyme. This is a suicide reaction: the enzyme is irreversibly inactivated.</text>
</comment>